<gene>
    <name evidence="3" type="ORF">RF55_10868</name>
</gene>
<dbReference type="AlphaFoldDB" id="A0A0J7KGX3"/>
<keyword evidence="4" id="KW-1185">Reference proteome</keyword>
<keyword evidence="2" id="KW-1133">Transmembrane helix</keyword>
<feature type="transmembrane region" description="Helical" evidence="2">
    <location>
        <begin position="816"/>
        <end position="835"/>
    </location>
</feature>
<name>A0A0J7KGX3_LASNI</name>
<dbReference type="EMBL" id="LBMM01007704">
    <property type="protein sequence ID" value="KMQ89499.1"/>
    <property type="molecule type" value="Genomic_DNA"/>
</dbReference>
<evidence type="ECO:0000313" key="4">
    <source>
        <dbReference type="Proteomes" id="UP000036403"/>
    </source>
</evidence>
<dbReference type="OrthoDB" id="8583677at2759"/>
<reference evidence="3 4" key="1">
    <citation type="submission" date="2015-04" db="EMBL/GenBank/DDBJ databases">
        <title>Lasius niger genome sequencing.</title>
        <authorList>
            <person name="Konorov E.A."/>
            <person name="Nikitin M.A."/>
            <person name="Kirill M.V."/>
            <person name="Chang P."/>
        </authorList>
    </citation>
    <scope>NUCLEOTIDE SEQUENCE [LARGE SCALE GENOMIC DNA]</scope>
    <source>
        <tissue evidence="3">Whole</tissue>
    </source>
</reference>
<evidence type="ECO:0000256" key="1">
    <source>
        <dbReference type="SAM" id="MobiDB-lite"/>
    </source>
</evidence>
<sequence length="950" mass="109049">MMTIKSQGTSKGGVLKKNIGKKCDRLLRNINKSQLFLKKSSQRNSNLRKKHVRENFLLKKNIREKVLLGNRSYRQSLTFKKKRDIRRILKKNIKESSLLLKKNIQRKILSADRRDRQILISAKKDIYENPLKNNIQKKILLAEINNQQNVLIAKKCNLNNLLLLKKEGIEDIHKSILLPKRKIKENILLTKINLKEQLTQENVEKDLLLAKKNIHKNLANEISQLTTKDIGETTLFSKNYVQKSPHLLIKKNVNDSPKKNTSIDPLIQLMDKHIQKNPEPSKSIFDEKVFLVKKDSEEASQLSICVRKSSSLLQRKDISDDIKLTARINNNFLSTKDFFSLTQEEKDIPEGLQLQLVENNVQENLLLTKNIFAPTKEVIFSSNQGISSAEEEKDISEKYLSSKLTKRTVQDHLSLTKEFCSLTGENISLIEKEKRLSQPTKWTICNYLSLNKNLIFKPTNDLIDLPYQSSIIHRRHLLSKVPQQILQGSKKVRGERNSDYKAKRSPSPEEDWLDQGSTGFDNDGSADKHDSSIAKCRLTDSNHYTKQSIAKPFEAHTISKVSSCPKQLVDSSKGYPETNFIAESIESVSGCTNFEEDLKKNLKESVIKIEDSEKILKIQAVKIKHEKILKKPVVEIKNSEEILKNPIIRIKDCEETLTSQVIKVNSNDLPTLKIIDNLEGQNYQRVTQKNSQKFSSHIDHRLDKSVDRRLPLIVNFRKNRENILKNPSIEIEELVTKLYTNNSPALKIINNLKSLNNQRLIHKSYRLIDHQSDDLRLPIIKRKLLEGNKRSESINRLHKNSKMKLTIRLIRIRDKLVLGLSAFAIVFTLLLVMDLQMDLGYSGHHLTPSHARVRVGDPPDTDSVYNNFRRKFLQRGNSSREQANGDAMPVAEKSGKSELTPSSSTMRKHDDFADLMDLVMNGDDEGVARISGKNREYSPTIGELKKMIPR</sequence>
<evidence type="ECO:0000313" key="3">
    <source>
        <dbReference type="EMBL" id="KMQ89499.1"/>
    </source>
</evidence>
<accession>A0A0J7KGX3</accession>
<comment type="caution">
    <text evidence="3">The sequence shown here is derived from an EMBL/GenBank/DDBJ whole genome shotgun (WGS) entry which is preliminary data.</text>
</comment>
<feature type="region of interest" description="Disordered" evidence="1">
    <location>
        <begin position="488"/>
        <end position="528"/>
    </location>
</feature>
<dbReference type="STRING" id="67767.A0A0J7KGX3"/>
<keyword evidence="2" id="KW-0472">Membrane</keyword>
<evidence type="ECO:0000256" key="2">
    <source>
        <dbReference type="SAM" id="Phobius"/>
    </source>
</evidence>
<protein>
    <submittedName>
        <fullName evidence="3">Dentin matrix protein 4-like protein</fullName>
    </submittedName>
</protein>
<dbReference type="Proteomes" id="UP000036403">
    <property type="component" value="Unassembled WGS sequence"/>
</dbReference>
<feature type="region of interest" description="Disordered" evidence="1">
    <location>
        <begin position="876"/>
        <end position="906"/>
    </location>
</feature>
<dbReference type="PaxDb" id="67767-A0A0J7KGX3"/>
<organism evidence="3 4">
    <name type="scientific">Lasius niger</name>
    <name type="common">Black garden ant</name>
    <dbReference type="NCBI Taxonomy" id="67767"/>
    <lineage>
        <taxon>Eukaryota</taxon>
        <taxon>Metazoa</taxon>
        <taxon>Ecdysozoa</taxon>
        <taxon>Arthropoda</taxon>
        <taxon>Hexapoda</taxon>
        <taxon>Insecta</taxon>
        <taxon>Pterygota</taxon>
        <taxon>Neoptera</taxon>
        <taxon>Endopterygota</taxon>
        <taxon>Hymenoptera</taxon>
        <taxon>Apocrita</taxon>
        <taxon>Aculeata</taxon>
        <taxon>Formicoidea</taxon>
        <taxon>Formicidae</taxon>
        <taxon>Formicinae</taxon>
        <taxon>Lasius</taxon>
        <taxon>Lasius</taxon>
    </lineage>
</organism>
<proteinExistence type="predicted"/>
<feature type="compositionally biased region" description="Basic and acidic residues" evidence="1">
    <location>
        <begin position="492"/>
        <end position="502"/>
    </location>
</feature>
<keyword evidence="2" id="KW-0812">Transmembrane</keyword>